<dbReference type="PANTHER" id="PTHR11215:SF1">
    <property type="entry name" value="MYG1 EXONUCLEASE"/>
    <property type="match status" value="1"/>
</dbReference>
<gene>
    <name evidence="2" type="ORF">NAEGRDRAFT_80897</name>
</gene>
<comment type="similarity">
    <text evidence="1">Belongs to the MYG1 family.</text>
</comment>
<dbReference type="OrthoDB" id="10265310at2759"/>
<dbReference type="Proteomes" id="UP000006671">
    <property type="component" value="Unassembled WGS sequence"/>
</dbReference>
<dbReference type="GO" id="GO:0005737">
    <property type="term" value="C:cytoplasm"/>
    <property type="evidence" value="ECO:0007669"/>
    <property type="project" value="TreeGrafter"/>
</dbReference>
<keyword evidence="3" id="KW-1185">Reference proteome</keyword>
<dbReference type="Pfam" id="PF03690">
    <property type="entry name" value="MYG1_exonuc"/>
    <property type="match status" value="1"/>
</dbReference>
<name>D2VQR4_NAEGR</name>
<dbReference type="GO" id="GO:0005634">
    <property type="term" value="C:nucleus"/>
    <property type="evidence" value="ECO:0007669"/>
    <property type="project" value="TreeGrafter"/>
</dbReference>
<proteinExistence type="inferred from homology"/>
<dbReference type="RefSeq" id="XP_002673494.1">
    <property type="nucleotide sequence ID" value="XM_002673448.1"/>
</dbReference>
<dbReference type="KEGG" id="ngr:NAEGRDRAFT_80897"/>
<evidence type="ECO:0000313" key="3">
    <source>
        <dbReference type="Proteomes" id="UP000006671"/>
    </source>
</evidence>
<dbReference type="AlphaFoldDB" id="D2VQR4"/>
<dbReference type="InParanoid" id="D2VQR4"/>
<dbReference type="FunCoup" id="D2VQR4">
    <property type="interactions" value="904"/>
</dbReference>
<reference evidence="2 3" key="1">
    <citation type="journal article" date="2010" name="Cell">
        <title>The genome of Naegleria gruberi illuminates early eukaryotic versatility.</title>
        <authorList>
            <person name="Fritz-Laylin L.K."/>
            <person name="Prochnik S.E."/>
            <person name="Ginger M.L."/>
            <person name="Dacks J.B."/>
            <person name="Carpenter M.L."/>
            <person name="Field M.C."/>
            <person name="Kuo A."/>
            <person name="Paredez A."/>
            <person name="Chapman J."/>
            <person name="Pham J."/>
            <person name="Shu S."/>
            <person name="Neupane R."/>
            <person name="Cipriano M."/>
            <person name="Mancuso J."/>
            <person name="Tu H."/>
            <person name="Salamov A."/>
            <person name="Lindquist E."/>
            <person name="Shapiro H."/>
            <person name="Lucas S."/>
            <person name="Grigoriev I.V."/>
            <person name="Cande W.Z."/>
            <person name="Fulton C."/>
            <person name="Rokhsar D.S."/>
            <person name="Dawson S.C."/>
        </authorList>
    </citation>
    <scope>NUCLEOTIDE SEQUENCE [LARGE SCALE GENOMIC DNA]</scope>
    <source>
        <strain evidence="2 3">NEG-M</strain>
    </source>
</reference>
<dbReference type="STRING" id="5762.D2VQR4"/>
<dbReference type="eggNOG" id="KOG2948">
    <property type="taxonomic scope" value="Eukaryota"/>
</dbReference>
<organism evidence="3">
    <name type="scientific">Naegleria gruberi</name>
    <name type="common">Amoeba</name>
    <dbReference type="NCBI Taxonomy" id="5762"/>
    <lineage>
        <taxon>Eukaryota</taxon>
        <taxon>Discoba</taxon>
        <taxon>Heterolobosea</taxon>
        <taxon>Tetramitia</taxon>
        <taxon>Eutetramitia</taxon>
        <taxon>Vahlkampfiidae</taxon>
        <taxon>Naegleria</taxon>
    </lineage>
</organism>
<evidence type="ECO:0000256" key="1">
    <source>
        <dbReference type="ARBA" id="ARBA00010105"/>
    </source>
</evidence>
<dbReference type="InterPro" id="IPR003226">
    <property type="entry name" value="MYG1_exonuclease"/>
</dbReference>
<sequence>MNSGVAYKVVSNIPQDLSSETKKIGTHSGSFHCDESLAIGLLSLLKEYQDGIVIRTRDETILSQCDIIVDVGAIYDAQKHRYDHHQASFKDTFDNDKFNKIRLSSAGLIYKHFGRQIIEELVGEKATIDQKDDIYLRMYANFIEHIDANDNGIEVSDGELKYKITTTLPNRVSRFNPKWNQPSTDESLNLGFSKAIELTRSEFLESLSFYVDDWLPAYQIVERAFNSRFQVDSSGEIVLFDQFCPWKAHLYVLEEKTNSIGSIKFALFQDVKGDWRVQAVPQSESSFTSRVPLHKDWRGIRDEELSQKSGIPGCIFVHASGFIGGAKSYESALQLAKLSLESSVEEPELKKSKQE</sequence>
<dbReference type="VEuPathDB" id="AmoebaDB:NAEGRDRAFT_80897"/>
<dbReference type="OMA" id="FHCDEVV"/>
<dbReference type="PANTHER" id="PTHR11215">
    <property type="entry name" value="METAL DEPENDENT HYDROLASE - RELATED"/>
    <property type="match status" value="1"/>
</dbReference>
<dbReference type="GeneID" id="8864438"/>
<evidence type="ECO:0000313" key="2">
    <source>
        <dbReference type="EMBL" id="EFC40750.1"/>
    </source>
</evidence>
<protein>
    <submittedName>
        <fullName evidence="2">Metal binding protein</fullName>
    </submittedName>
</protein>
<dbReference type="EMBL" id="GG738890">
    <property type="protein sequence ID" value="EFC40750.1"/>
    <property type="molecule type" value="Genomic_DNA"/>
</dbReference>
<accession>D2VQR4</accession>